<keyword evidence="13" id="KW-1185">Reference proteome</keyword>
<keyword evidence="4" id="KW-0997">Cell inner membrane</keyword>
<dbReference type="RefSeq" id="WP_149688913.1">
    <property type="nucleotide sequence ID" value="NZ_SDPQ02000002.1"/>
</dbReference>
<evidence type="ECO:0000256" key="1">
    <source>
        <dbReference type="ARBA" id="ARBA00004651"/>
    </source>
</evidence>
<dbReference type="GO" id="GO:0005886">
    <property type="term" value="C:plasma membrane"/>
    <property type="evidence" value="ECO:0007669"/>
    <property type="project" value="UniProtKB-SubCell"/>
</dbReference>
<feature type="transmembrane region" description="Helical" evidence="11">
    <location>
        <begin position="270"/>
        <end position="287"/>
    </location>
</feature>
<dbReference type="InterPro" id="IPR001851">
    <property type="entry name" value="ABC_transp_permease"/>
</dbReference>
<evidence type="ECO:0000256" key="9">
    <source>
        <dbReference type="ARBA" id="ARBA00035611"/>
    </source>
</evidence>
<feature type="transmembrane region" description="Helical" evidence="11">
    <location>
        <begin position="181"/>
        <end position="207"/>
    </location>
</feature>
<evidence type="ECO:0000313" key="13">
    <source>
        <dbReference type="Proteomes" id="UP000380867"/>
    </source>
</evidence>
<keyword evidence="8 11" id="KW-0472">Membrane</keyword>
<proteinExistence type="predicted"/>
<keyword evidence="5" id="KW-0762">Sugar transport</keyword>
<feature type="transmembrane region" description="Helical" evidence="11">
    <location>
        <begin position="238"/>
        <end position="258"/>
    </location>
</feature>
<dbReference type="CDD" id="cd06579">
    <property type="entry name" value="TM_PBP1_transp_AraH_like"/>
    <property type="match status" value="1"/>
</dbReference>
<feature type="transmembrane region" description="Helical" evidence="11">
    <location>
        <begin position="63"/>
        <end position="84"/>
    </location>
</feature>
<sequence length="363" mass="37578">MQTAETISIVPEPQLGVRRKRQHIARLYQATQLGAMLSALAVFAFFSITAGDKGFLTLAATSGWLNASAELALIAIPVGLLMIAGEFDLSVGSVVGASSITMALGVTVYDLPVPLVFLMCLAIGVLVGLFNGMLVNSTGLPSFIVTLAANYVLLGLALGLSRALAGTSTVSVDITGFWGNVFGATFGDLNVTVVWCLVLGLIAYWVLSRMSIGSWIYATGGNLDGAIKAGVPTQKVRLALFVTTGVAAAIVGALQAALFNSGNAVQGQGFVFQAPIVAVIGGVLLVGGYGTVQGVVLGTITYGMVNIGLFYTGWTTDWLSTFIGGLLIVAVLANDFVRKAALRQASSIPASAPRTTIKRRVQA</sequence>
<comment type="subcellular location">
    <subcellularLocation>
        <location evidence="1">Cell membrane</location>
        <topology evidence="1">Multi-pass membrane protein</topology>
    </subcellularLocation>
</comment>
<feature type="transmembrane region" description="Helical" evidence="11">
    <location>
        <begin position="318"/>
        <end position="337"/>
    </location>
</feature>
<keyword evidence="7 11" id="KW-1133">Transmembrane helix</keyword>
<dbReference type="GO" id="GO:0022857">
    <property type="term" value="F:transmembrane transporter activity"/>
    <property type="evidence" value="ECO:0007669"/>
    <property type="project" value="InterPro"/>
</dbReference>
<dbReference type="Proteomes" id="UP000380867">
    <property type="component" value="Unassembled WGS sequence"/>
</dbReference>
<evidence type="ECO:0000256" key="3">
    <source>
        <dbReference type="ARBA" id="ARBA00022475"/>
    </source>
</evidence>
<feature type="transmembrane region" description="Helical" evidence="11">
    <location>
        <begin position="115"/>
        <end position="135"/>
    </location>
</feature>
<comment type="caution">
    <text evidence="12">The sequence shown here is derived from an EMBL/GenBank/DDBJ whole genome shotgun (WGS) entry which is preliminary data.</text>
</comment>
<evidence type="ECO:0000256" key="7">
    <source>
        <dbReference type="ARBA" id="ARBA00022989"/>
    </source>
</evidence>
<evidence type="ECO:0000256" key="11">
    <source>
        <dbReference type="SAM" id="Phobius"/>
    </source>
</evidence>
<feature type="transmembrane region" description="Helical" evidence="11">
    <location>
        <begin position="27"/>
        <end position="51"/>
    </location>
</feature>
<keyword evidence="3" id="KW-1003">Cell membrane</keyword>
<gene>
    <name evidence="12" type="ORF">ESP70_008775</name>
</gene>
<evidence type="ECO:0000256" key="10">
    <source>
        <dbReference type="ARBA" id="ARBA00035686"/>
    </source>
</evidence>
<evidence type="ECO:0000256" key="4">
    <source>
        <dbReference type="ARBA" id="ARBA00022519"/>
    </source>
</evidence>
<keyword evidence="6 11" id="KW-0812">Transmembrane</keyword>
<dbReference type="Pfam" id="PF02653">
    <property type="entry name" value="BPD_transp_2"/>
    <property type="match status" value="1"/>
</dbReference>
<evidence type="ECO:0000256" key="2">
    <source>
        <dbReference type="ARBA" id="ARBA00022448"/>
    </source>
</evidence>
<feature type="transmembrane region" description="Helical" evidence="11">
    <location>
        <begin position="91"/>
        <end position="109"/>
    </location>
</feature>
<dbReference type="EMBL" id="SDPQ02000002">
    <property type="protein sequence ID" value="KAA1397462.1"/>
    <property type="molecule type" value="Genomic_DNA"/>
</dbReference>
<name>A0A5M4FDY3_9ACTN</name>
<dbReference type="AlphaFoldDB" id="A0A5M4FDY3"/>
<feature type="transmembrane region" description="Helical" evidence="11">
    <location>
        <begin position="142"/>
        <end position="161"/>
    </location>
</feature>
<accession>A0A5M4FDY3</accession>
<dbReference type="PANTHER" id="PTHR32196">
    <property type="entry name" value="ABC TRANSPORTER PERMEASE PROTEIN YPHD-RELATED-RELATED"/>
    <property type="match status" value="1"/>
</dbReference>
<evidence type="ECO:0000256" key="8">
    <source>
        <dbReference type="ARBA" id="ARBA00023136"/>
    </source>
</evidence>
<evidence type="ECO:0000313" key="12">
    <source>
        <dbReference type="EMBL" id="KAA1397462.1"/>
    </source>
</evidence>
<organism evidence="12 13">
    <name type="scientific">Aeromicrobium ginsengisoli</name>
    <dbReference type="NCBI Taxonomy" id="363867"/>
    <lineage>
        <taxon>Bacteria</taxon>
        <taxon>Bacillati</taxon>
        <taxon>Actinomycetota</taxon>
        <taxon>Actinomycetes</taxon>
        <taxon>Propionibacteriales</taxon>
        <taxon>Nocardioidaceae</taxon>
        <taxon>Aeromicrobium</taxon>
    </lineage>
</organism>
<dbReference type="PANTHER" id="PTHR32196:SF32">
    <property type="entry name" value="XYLOSE TRANSPORT SYSTEM PERMEASE PROTEIN XYLH"/>
    <property type="match status" value="1"/>
</dbReference>
<feature type="transmembrane region" description="Helical" evidence="11">
    <location>
        <begin position="294"/>
        <end position="312"/>
    </location>
</feature>
<comment type="function">
    <text evidence="9">Part of the binding-protein-dependent transport system for D-xylose. Probably responsible for the translocation of the substrate across the membrane.</text>
</comment>
<evidence type="ECO:0000256" key="6">
    <source>
        <dbReference type="ARBA" id="ARBA00022692"/>
    </source>
</evidence>
<reference evidence="12" key="1">
    <citation type="submission" date="2019-09" db="EMBL/GenBank/DDBJ databases">
        <authorList>
            <person name="Li J."/>
        </authorList>
    </citation>
    <scope>NUCLEOTIDE SEQUENCE [LARGE SCALE GENOMIC DNA]</scope>
    <source>
        <strain evidence="12">JCM 14732</strain>
    </source>
</reference>
<keyword evidence="2" id="KW-0813">Transport</keyword>
<dbReference type="OrthoDB" id="6844941at2"/>
<protein>
    <recommendedName>
        <fullName evidence="10">Xylose transport system permease protein XylH</fullName>
    </recommendedName>
</protein>
<evidence type="ECO:0000256" key="5">
    <source>
        <dbReference type="ARBA" id="ARBA00022597"/>
    </source>
</evidence>